<keyword evidence="4" id="KW-0597">Phosphoprotein</keyword>
<evidence type="ECO:0000256" key="9">
    <source>
        <dbReference type="RuleBase" id="RU365100"/>
    </source>
</evidence>
<evidence type="ECO:0000256" key="6">
    <source>
        <dbReference type="ARBA" id="ARBA00022642"/>
    </source>
</evidence>
<comment type="PTM">
    <text evidence="9">Transiently phosphorylated on a His residue during the reaction cycle. Phosphorylation strongly increases the affinity for substrates and increases the rate of nicotinate D-ribonucleotide production. Dephosphorylation regenerates the low-affinity form of the enzyme, leading to product release.</text>
</comment>
<evidence type="ECO:0000259" key="11">
    <source>
        <dbReference type="Pfam" id="PF17767"/>
    </source>
</evidence>
<dbReference type="InterPro" id="IPR036068">
    <property type="entry name" value="Nicotinate_pribotase-like_C"/>
</dbReference>
<keyword evidence="5 9" id="KW-0436">Ligase</keyword>
<dbReference type="InterPro" id="IPR041619">
    <property type="entry name" value="NAPRTase_C"/>
</dbReference>
<dbReference type="SUPFAM" id="SSF51690">
    <property type="entry name" value="Nicotinate/Quinolinate PRTase C-terminal domain-like"/>
    <property type="match status" value="1"/>
</dbReference>
<dbReference type="EC" id="6.3.4.21" evidence="3 9"/>
<name>A0A9E7DCJ2_9ACTN</name>
<dbReference type="NCBIfam" id="NF006695">
    <property type="entry name" value="PRK09243.1-2"/>
    <property type="match status" value="1"/>
</dbReference>
<evidence type="ECO:0000256" key="7">
    <source>
        <dbReference type="ARBA" id="ARBA00022679"/>
    </source>
</evidence>
<evidence type="ECO:0000259" key="12">
    <source>
        <dbReference type="Pfam" id="PF17956"/>
    </source>
</evidence>
<dbReference type="NCBIfam" id="NF009131">
    <property type="entry name" value="PRK12484.1"/>
    <property type="match status" value="1"/>
</dbReference>
<comment type="pathway">
    <text evidence="1 9">Cofactor biosynthesis; NAD(+) biosynthesis; nicotinate D-ribonucleotide from nicotinate: step 1/1.</text>
</comment>
<feature type="domain" description="Nicotinate/nicotinamide phosphoribosyltransferase" evidence="10">
    <location>
        <begin position="165"/>
        <end position="330"/>
    </location>
</feature>
<reference evidence="13" key="1">
    <citation type="submission" date="2022-05" db="EMBL/GenBank/DDBJ databases">
        <title>Using nanopore sequencing to obtain complete genomes from saliva samples.</title>
        <authorList>
            <person name="Baker J.L."/>
        </authorList>
    </citation>
    <scope>NUCLEOTIDE SEQUENCE</scope>
    <source>
        <strain evidence="13">JCVI-JB-Lp32</strain>
    </source>
</reference>
<proteinExistence type="inferred from homology"/>
<dbReference type="Pfam" id="PF17767">
    <property type="entry name" value="NAPRTase_N"/>
    <property type="match status" value="1"/>
</dbReference>
<organism evidence="13 14">
    <name type="scientific">Lancefieldella parvula</name>
    <dbReference type="NCBI Taxonomy" id="1382"/>
    <lineage>
        <taxon>Bacteria</taxon>
        <taxon>Bacillati</taxon>
        <taxon>Actinomycetota</taxon>
        <taxon>Coriobacteriia</taxon>
        <taxon>Coriobacteriales</taxon>
        <taxon>Atopobiaceae</taxon>
        <taxon>Lancefieldella</taxon>
    </lineage>
</organism>
<dbReference type="SUPFAM" id="SSF54675">
    <property type="entry name" value="Nicotinate/Quinolinate PRTase N-terminal domain-like"/>
    <property type="match status" value="1"/>
</dbReference>
<accession>A0A9E7DCJ2</accession>
<comment type="function">
    <text evidence="9">Catalyzes the first step in the biosynthesis of NAD from nicotinic acid, the ATP-dependent synthesis of beta-nicotinate D-ribonucleotide from nicotinate and 5-phospho-D-ribose 1-phosphate.</text>
</comment>
<evidence type="ECO:0000313" key="13">
    <source>
        <dbReference type="EMBL" id="UQF78685.1"/>
    </source>
</evidence>
<dbReference type="Pfam" id="PF17956">
    <property type="entry name" value="NAPRTase_C"/>
    <property type="match status" value="1"/>
</dbReference>
<dbReference type="PIRSF" id="PIRSF000484">
    <property type="entry name" value="NAPRT"/>
    <property type="match status" value="1"/>
</dbReference>
<dbReference type="InterPro" id="IPR040727">
    <property type="entry name" value="NAPRTase_N"/>
</dbReference>
<dbReference type="FunFam" id="3.20.20.70:FF:000076">
    <property type="entry name" value="Nicotinate phosphoribosyltransferase"/>
    <property type="match status" value="1"/>
</dbReference>
<evidence type="ECO:0000256" key="1">
    <source>
        <dbReference type="ARBA" id="ARBA00004952"/>
    </source>
</evidence>
<feature type="domain" description="Nicotinate phosphoribosyltransferase N-terminal" evidence="11">
    <location>
        <begin position="14"/>
        <end position="144"/>
    </location>
</feature>
<keyword evidence="7 9" id="KW-0808">Transferase</keyword>
<dbReference type="EMBL" id="CP097092">
    <property type="protein sequence ID" value="UQF78685.1"/>
    <property type="molecule type" value="Genomic_DNA"/>
</dbReference>
<comment type="catalytic activity">
    <reaction evidence="8 9">
        <text>5-phospho-alpha-D-ribose 1-diphosphate + nicotinate + ATP + H2O = nicotinate beta-D-ribonucleotide + ADP + phosphate + diphosphate</text>
        <dbReference type="Rhea" id="RHEA:36163"/>
        <dbReference type="ChEBI" id="CHEBI:15377"/>
        <dbReference type="ChEBI" id="CHEBI:30616"/>
        <dbReference type="ChEBI" id="CHEBI:32544"/>
        <dbReference type="ChEBI" id="CHEBI:33019"/>
        <dbReference type="ChEBI" id="CHEBI:43474"/>
        <dbReference type="ChEBI" id="CHEBI:57502"/>
        <dbReference type="ChEBI" id="CHEBI:58017"/>
        <dbReference type="ChEBI" id="CHEBI:456216"/>
        <dbReference type="EC" id="6.3.4.21"/>
    </reaction>
</comment>
<dbReference type="GO" id="GO:0034355">
    <property type="term" value="P:NAD+ biosynthetic process via the salvage pathway"/>
    <property type="evidence" value="ECO:0007669"/>
    <property type="project" value="TreeGrafter"/>
</dbReference>
<feature type="domain" description="Nicotinate phosphoribosyltransferase C-terminal" evidence="12">
    <location>
        <begin position="374"/>
        <end position="481"/>
    </location>
</feature>
<dbReference type="InterPro" id="IPR013785">
    <property type="entry name" value="Aldolase_TIM"/>
</dbReference>
<keyword evidence="6 9" id="KW-0662">Pyridine nucleotide biosynthesis</keyword>
<evidence type="ECO:0000313" key="14">
    <source>
        <dbReference type="Proteomes" id="UP000831562"/>
    </source>
</evidence>
<dbReference type="CDD" id="cd01570">
    <property type="entry name" value="NAPRTase_A"/>
    <property type="match status" value="1"/>
</dbReference>
<dbReference type="Gene3D" id="3.20.20.70">
    <property type="entry name" value="Aldolase class I"/>
    <property type="match status" value="1"/>
</dbReference>
<dbReference type="GO" id="GO:0047280">
    <property type="term" value="F:nicotinamide phosphoribosyltransferase activity"/>
    <property type="evidence" value="ECO:0007669"/>
    <property type="project" value="UniProtKB-ARBA"/>
</dbReference>
<dbReference type="Gene3D" id="3.20.140.10">
    <property type="entry name" value="nicotinate phosphoribosyltransferase"/>
    <property type="match status" value="1"/>
</dbReference>
<evidence type="ECO:0000256" key="3">
    <source>
        <dbReference type="ARBA" id="ARBA00013236"/>
    </source>
</evidence>
<evidence type="ECO:0000256" key="2">
    <source>
        <dbReference type="ARBA" id="ARBA00010897"/>
    </source>
</evidence>
<dbReference type="PANTHER" id="PTHR11098:SF1">
    <property type="entry name" value="NICOTINATE PHOSPHORIBOSYLTRANSFERASE"/>
    <property type="match status" value="1"/>
</dbReference>
<evidence type="ECO:0000256" key="4">
    <source>
        <dbReference type="ARBA" id="ARBA00022553"/>
    </source>
</evidence>
<dbReference type="InterPro" id="IPR041525">
    <property type="entry name" value="N/Namide_PRibTrfase"/>
</dbReference>
<keyword evidence="13" id="KW-0328">Glycosyltransferase</keyword>
<sequence>MSLTDRTKPSDVSLNTDLYELTMAQGYWEAGLVNAEACFTAFFRENPFNGGFAISCGTGQIADLVENFIYEDDDIDYLASINSPGGGRLFKPAFLEFLRNHKLNVTIDAIPEGELVFPREPMVRVEGSIVDCQLIETALLNLVNFQTLAATKCARVIKAAQGNPVSDFGLRRAQGPDGGLAVARASYIAGASSTSNVLAGKIYGIPVFGTHAHSWVMSFDTELDAFRAFAKSSPTNCSLLLDTYDVHEGIKNAIIVAKEMEERGERLNAVRIDSGDLARLSKEARKAFDEADLPYIKISVSNDLDEYTIQSLFAQGAPIDAFGVGTKLATCDPQPSLGGVYKLTARRQSADEPWTPVIKLSEMAYKRTVPGIQHIRRFYDANGCPAGDMIFDPDYLVTKSPESKATVVDIIDPYSTHKLEGTSRELMVRLVEGGKRVGESESIEVARDRCHAALMRLDAAYTRFLNPQIYPVGLERGLANLRHELAAQHQVKSSEETE</sequence>
<dbReference type="PANTHER" id="PTHR11098">
    <property type="entry name" value="NICOTINATE PHOSPHORIBOSYLTRANSFERASE"/>
    <property type="match status" value="1"/>
</dbReference>
<gene>
    <name evidence="13" type="ORF">M3I19_03170</name>
</gene>
<evidence type="ECO:0000259" key="10">
    <source>
        <dbReference type="Pfam" id="PF04095"/>
    </source>
</evidence>
<dbReference type="GO" id="GO:0004516">
    <property type="term" value="F:nicotinate phosphoribosyltransferase activity"/>
    <property type="evidence" value="ECO:0007669"/>
    <property type="project" value="UniProtKB-UniRule"/>
</dbReference>
<comment type="similarity">
    <text evidence="2 9">Belongs to the NAPRTase family.</text>
</comment>
<evidence type="ECO:0000256" key="5">
    <source>
        <dbReference type="ARBA" id="ARBA00022598"/>
    </source>
</evidence>
<dbReference type="InterPro" id="IPR006405">
    <property type="entry name" value="Nic_PRibTrfase_pncB"/>
</dbReference>
<dbReference type="InterPro" id="IPR007229">
    <property type="entry name" value="Nic_PRibTrfase-Fam"/>
</dbReference>
<dbReference type="Pfam" id="PF04095">
    <property type="entry name" value="NAPRTase"/>
    <property type="match status" value="1"/>
</dbReference>
<evidence type="ECO:0000256" key="8">
    <source>
        <dbReference type="ARBA" id="ARBA00048668"/>
    </source>
</evidence>
<dbReference type="AlphaFoldDB" id="A0A9E7DCJ2"/>
<dbReference type="NCBIfam" id="TIGR01513">
    <property type="entry name" value="NAPRTase_put"/>
    <property type="match status" value="1"/>
</dbReference>
<protein>
    <recommendedName>
        <fullName evidence="3 9">Nicotinate phosphoribosyltransferase</fullName>
        <ecNumber evidence="3 9">6.3.4.21</ecNumber>
    </recommendedName>
</protein>
<dbReference type="Proteomes" id="UP000831562">
    <property type="component" value="Chromosome"/>
</dbReference>
<dbReference type="GO" id="GO:0005829">
    <property type="term" value="C:cytosol"/>
    <property type="evidence" value="ECO:0007669"/>
    <property type="project" value="TreeGrafter"/>
</dbReference>